<dbReference type="InterPro" id="IPR001789">
    <property type="entry name" value="Sig_transdc_resp-reg_receiver"/>
</dbReference>
<feature type="modified residue" description="4-aspartylphosphate" evidence="5">
    <location>
        <position position="55"/>
    </location>
</feature>
<dbReference type="SUPFAM" id="SSF46894">
    <property type="entry name" value="C-terminal effector domain of the bipartite response regulators"/>
    <property type="match status" value="1"/>
</dbReference>
<dbReference type="RefSeq" id="WP_026937157.1">
    <property type="nucleotide sequence ID" value="NZ_CP028426.1"/>
</dbReference>
<dbReference type="InterPro" id="IPR000792">
    <property type="entry name" value="Tscrpt_reg_LuxR_C"/>
</dbReference>
<dbReference type="InterPro" id="IPR011006">
    <property type="entry name" value="CheY-like_superfamily"/>
</dbReference>
<evidence type="ECO:0000256" key="3">
    <source>
        <dbReference type="ARBA" id="ARBA00023125"/>
    </source>
</evidence>
<dbReference type="Pfam" id="PF00072">
    <property type="entry name" value="Response_reg"/>
    <property type="match status" value="1"/>
</dbReference>
<evidence type="ECO:0000256" key="5">
    <source>
        <dbReference type="PROSITE-ProRule" id="PRU00169"/>
    </source>
</evidence>
<keyword evidence="3 8" id="KW-0238">DNA-binding</keyword>
<evidence type="ECO:0000256" key="2">
    <source>
        <dbReference type="ARBA" id="ARBA00023015"/>
    </source>
</evidence>
<dbReference type="Gene3D" id="3.40.50.2300">
    <property type="match status" value="1"/>
</dbReference>
<dbReference type="CDD" id="cd17535">
    <property type="entry name" value="REC_NarL-like"/>
    <property type="match status" value="1"/>
</dbReference>
<dbReference type="SUPFAM" id="SSF52172">
    <property type="entry name" value="CheY-like"/>
    <property type="match status" value="1"/>
</dbReference>
<dbReference type="Proteomes" id="UP001170379">
    <property type="component" value="Unassembled WGS sequence"/>
</dbReference>
<sequence>MSIRIVIVDDNALLRAGLATVLDIDPEFEVVGEAASGPEGVYRATELQPDVVLMDVEMPGGDGITATRELVTRFPDLRILILTMFDLDEYVAEGLRAGAAGFLLKTTEPQALLRAVRDCAVGETPLSPRVLERLVENFIDRPAEPEPPPGYELLTDRERDVLLSLAEGRSNAEVAAHLHLAETTVKTHVAQVLFKLGVRDRMQAAVLVHRAGLVGRDKQR</sequence>
<dbReference type="InterPro" id="IPR016032">
    <property type="entry name" value="Sig_transdc_resp-reg_C-effctor"/>
</dbReference>
<feature type="domain" description="HTH luxR-type" evidence="6">
    <location>
        <begin position="147"/>
        <end position="212"/>
    </location>
</feature>
<name>A0ABT7C9J1_9MICO</name>
<evidence type="ECO:0000313" key="9">
    <source>
        <dbReference type="Proteomes" id="UP001170379"/>
    </source>
</evidence>
<reference evidence="8" key="1">
    <citation type="submission" date="2018-03" db="EMBL/GenBank/DDBJ databases">
        <authorList>
            <person name="Nunes O.C."/>
            <person name="Lopes A.R."/>
            <person name="Froufe H."/>
            <person name="Munoz-Merida A."/>
            <person name="Barroso C."/>
            <person name="Egas C."/>
        </authorList>
    </citation>
    <scope>NUCLEOTIDE SEQUENCE</scope>
    <source>
        <strain evidence="8">ON4</strain>
    </source>
</reference>
<protein>
    <submittedName>
        <fullName evidence="8">DNA-binding response regulator</fullName>
    </submittedName>
</protein>
<accession>A0ABT7C9J1</accession>
<dbReference type="CDD" id="cd06170">
    <property type="entry name" value="LuxR_C_like"/>
    <property type="match status" value="1"/>
</dbReference>
<reference evidence="8" key="2">
    <citation type="journal article" date="2022" name="Sci. Rep.">
        <title>In silico prediction of the enzymes involved in the degradation of the herbicide molinate by Gulosibacter molinativorax ON4T.</title>
        <authorList>
            <person name="Lopes A.R."/>
            <person name="Bunin E."/>
            <person name="Viana A.T."/>
            <person name="Froufe H."/>
            <person name="Munoz-Merida A."/>
            <person name="Pinho D."/>
            <person name="Figueiredo J."/>
            <person name="Barroso C."/>
            <person name="Vaz-Moreira I."/>
            <person name="Bellanger X."/>
            <person name="Egas C."/>
            <person name="Nunes O.C."/>
        </authorList>
    </citation>
    <scope>NUCLEOTIDE SEQUENCE</scope>
    <source>
        <strain evidence="8">ON4</strain>
    </source>
</reference>
<dbReference type="PROSITE" id="PS50043">
    <property type="entry name" value="HTH_LUXR_2"/>
    <property type="match status" value="1"/>
</dbReference>
<proteinExistence type="predicted"/>
<keyword evidence="1 5" id="KW-0597">Phosphoprotein</keyword>
<dbReference type="GO" id="GO:0003677">
    <property type="term" value="F:DNA binding"/>
    <property type="evidence" value="ECO:0007669"/>
    <property type="project" value="UniProtKB-KW"/>
</dbReference>
<dbReference type="PANTHER" id="PTHR43214">
    <property type="entry name" value="TWO-COMPONENT RESPONSE REGULATOR"/>
    <property type="match status" value="1"/>
</dbReference>
<dbReference type="InterPro" id="IPR058245">
    <property type="entry name" value="NreC/VraR/RcsB-like_REC"/>
</dbReference>
<dbReference type="PRINTS" id="PR00038">
    <property type="entry name" value="HTHLUXR"/>
</dbReference>
<organism evidence="8 9">
    <name type="scientific">Gulosibacter molinativorax</name>
    <dbReference type="NCBI Taxonomy" id="256821"/>
    <lineage>
        <taxon>Bacteria</taxon>
        <taxon>Bacillati</taxon>
        <taxon>Actinomycetota</taxon>
        <taxon>Actinomycetes</taxon>
        <taxon>Micrococcales</taxon>
        <taxon>Microbacteriaceae</taxon>
        <taxon>Gulosibacter</taxon>
    </lineage>
</organism>
<evidence type="ECO:0000259" key="7">
    <source>
        <dbReference type="PROSITE" id="PS50110"/>
    </source>
</evidence>
<dbReference type="Pfam" id="PF00196">
    <property type="entry name" value="GerE"/>
    <property type="match status" value="1"/>
</dbReference>
<dbReference type="EMBL" id="PXVD01000016">
    <property type="protein sequence ID" value="MDJ1371822.1"/>
    <property type="molecule type" value="Genomic_DNA"/>
</dbReference>
<feature type="domain" description="Response regulatory" evidence="7">
    <location>
        <begin position="4"/>
        <end position="120"/>
    </location>
</feature>
<dbReference type="SMART" id="SM00421">
    <property type="entry name" value="HTH_LUXR"/>
    <property type="match status" value="1"/>
</dbReference>
<dbReference type="InterPro" id="IPR039420">
    <property type="entry name" value="WalR-like"/>
</dbReference>
<evidence type="ECO:0000259" key="6">
    <source>
        <dbReference type="PROSITE" id="PS50043"/>
    </source>
</evidence>
<dbReference type="PANTHER" id="PTHR43214:SF24">
    <property type="entry name" value="TRANSCRIPTIONAL REGULATORY PROTEIN NARL-RELATED"/>
    <property type="match status" value="1"/>
</dbReference>
<keyword evidence="2" id="KW-0805">Transcription regulation</keyword>
<evidence type="ECO:0000313" key="8">
    <source>
        <dbReference type="EMBL" id="MDJ1371822.1"/>
    </source>
</evidence>
<dbReference type="PROSITE" id="PS50110">
    <property type="entry name" value="RESPONSE_REGULATORY"/>
    <property type="match status" value="1"/>
</dbReference>
<dbReference type="SMART" id="SM00448">
    <property type="entry name" value="REC"/>
    <property type="match status" value="1"/>
</dbReference>
<evidence type="ECO:0000256" key="4">
    <source>
        <dbReference type="ARBA" id="ARBA00023163"/>
    </source>
</evidence>
<keyword evidence="4" id="KW-0804">Transcription</keyword>
<keyword evidence="9" id="KW-1185">Reference proteome</keyword>
<comment type="caution">
    <text evidence="8">The sequence shown here is derived from an EMBL/GenBank/DDBJ whole genome shotgun (WGS) entry which is preliminary data.</text>
</comment>
<gene>
    <name evidence="8" type="ORF">C7K25_10670</name>
</gene>
<evidence type="ECO:0000256" key="1">
    <source>
        <dbReference type="ARBA" id="ARBA00022553"/>
    </source>
</evidence>